<dbReference type="SUPFAM" id="SSF53597">
    <property type="entry name" value="Dihydrofolate reductase-like"/>
    <property type="match status" value="1"/>
</dbReference>
<evidence type="ECO:0000259" key="1">
    <source>
        <dbReference type="Pfam" id="PF01872"/>
    </source>
</evidence>
<dbReference type="Pfam" id="PF01872">
    <property type="entry name" value="RibD_C"/>
    <property type="match status" value="1"/>
</dbReference>
<dbReference type="InterPro" id="IPR002734">
    <property type="entry name" value="RibDG_C"/>
</dbReference>
<name>A0ABQ6FUI0_9CHLR</name>
<evidence type="ECO:0000313" key="2">
    <source>
        <dbReference type="EMBL" id="GLV57241.1"/>
    </source>
</evidence>
<dbReference type="Gene3D" id="3.40.430.10">
    <property type="entry name" value="Dihydrofolate Reductase, subunit A"/>
    <property type="match status" value="1"/>
</dbReference>
<dbReference type="PANTHER" id="PTHR38011">
    <property type="entry name" value="DIHYDROFOLATE REDUCTASE FAMILY PROTEIN (AFU_ORTHOLOGUE AFUA_8G06820)"/>
    <property type="match status" value="1"/>
</dbReference>
<sequence length="190" mass="21561">MRKIISTMWVTLDGFICGPNGEMDWVAECFDEAMGKYQGEFLFAADTLLLGRVTYQSFAGSWPHVPDNPNVSEDEKEYARRLNAMQKIVFSRTLESADWNNTRLLREIDPTEIERLKSEPGRNINISGSPGLVQSLANLGLIDEYQVLVYPLILGDGKPFLQNIKDRVRLKLVDSKTLPSGVMILYYQPK</sequence>
<proteinExistence type="predicted"/>
<organism evidence="2 3">
    <name type="scientific">Dictyobacter halimunensis</name>
    <dbReference type="NCBI Taxonomy" id="3026934"/>
    <lineage>
        <taxon>Bacteria</taxon>
        <taxon>Bacillati</taxon>
        <taxon>Chloroflexota</taxon>
        <taxon>Ktedonobacteria</taxon>
        <taxon>Ktedonobacterales</taxon>
        <taxon>Dictyobacteraceae</taxon>
        <taxon>Dictyobacter</taxon>
    </lineage>
</organism>
<feature type="domain" description="Bacterial bifunctional deaminase-reductase C-terminal" evidence="1">
    <location>
        <begin position="2"/>
        <end position="183"/>
    </location>
</feature>
<dbReference type="InterPro" id="IPR024072">
    <property type="entry name" value="DHFR-like_dom_sf"/>
</dbReference>
<comment type="caution">
    <text evidence="2">The sequence shown here is derived from an EMBL/GenBank/DDBJ whole genome shotgun (WGS) entry which is preliminary data.</text>
</comment>
<evidence type="ECO:0000313" key="3">
    <source>
        <dbReference type="Proteomes" id="UP001344906"/>
    </source>
</evidence>
<gene>
    <name evidence="2" type="ORF">KDH_40770</name>
</gene>
<protein>
    <submittedName>
        <fullName evidence="2">Pyrimidine reductase</fullName>
    </submittedName>
</protein>
<dbReference type="EMBL" id="BSRI01000002">
    <property type="protein sequence ID" value="GLV57241.1"/>
    <property type="molecule type" value="Genomic_DNA"/>
</dbReference>
<dbReference type="Proteomes" id="UP001344906">
    <property type="component" value="Unassembled WGS sequence"/>
</dbReference>
<dbReference type="PANTHER" id="PTHR38011:SF11">
    <property type="entry name" value="2,5-DIAMINO-6-RIBOSYLAMINO-4(3H)-PYRIMIDINONE 5'-PHOSPHATE REDUCTASE"/>
    <property type="match status" value="1"/>
</dbReference>
<keyword evidence="3" id="KW-1185">Reference proteome</keyword>
<dbReference type="RefSeq" id="WP_338253166.1">
    <property type="nucleotide sequence ID" value="NZ_BSRI01000002.1"/>
</dbReference>
<accession>A0ABQ6FUI0</accession>
<dbReference type="InterPro" id="IPR050765">
    <property type="entry name" value="Riboflavin_Biosynth_HTPR"/>
</dbReference>
<reference evidence="2 3" key="1">
    <citation type="submission" date="2023-02" db="EMBL/GenBank/DDBJ databases">
        <title>Dictyobacter halimunensis sp. nov., a new member of the class Ktedonobacteria from forest soil in a geothermal area.</title>
        <authorList>
            <person name="Rachmania M.K."/>
            <person name="Ningsih F."/>
            <person name="Sakai Y."/>
            <person name="Yabe S."/>
            <person name="Yokota A."/>
            <person name="Sjamsuridzal W."/>
        </authorList>
    </citation>
    <scope>NUCLEOTIDE SEQUENCE [LARGE SCALE GENOMIC DNA]</scope>
    <source>
        <strain evidence="2 3">S3.2.2.5</strain>
    </source>
</reference>